<organism evidence="1 2">
    <name type="scientific">Glomus cerebriforme</name>
    <dbReference type="NCBI Taxonomy" id="658196"/>
    <lineage>
        <taxon>Eukaryota</taxon>
        <taxon>Fungi</taxon>
        <taxon>Fungi incertae sedis</taxon>
        <taxon>Mucoromycota</taxon>
        <taxon>Glomeromycotina</taxon>
        <taxon>Glomeromycetes</taxon>
        <taxon>Glomerales</taxon>
        <taxon>Glomeraceae</taxon>
        <taxon>Glomus</taxon>
    </lineage>
</organism>
<gene>
    <name evidence="1" type="ORF">C1645_874970</name>
</gene>
<dbReference type="Gene3D" id="3.80.10.10">
    <property type="entry name" value="Ribonuclease Inhibitor"/>
    <property type="match status" value="1"/>
</dbReference>
<dbReference type="SUPFAM" id="SSF52047">
    <property type="entry name" value="RNI-like"/>
    <property type="match status" value="1"/>
</dbReference>
<evidence type="ECO:0000313" key="1">
    <source>
        <dbReference type="EMBL" id="RIA92181.1"/>
    </source>
</evidence>
<dbReference type="EMBL" id="QKYT01000133">
    <property type="protein sequence ID" value="RIA92181.1"/>
    <property type="molecule type" value="Genomic_DNA"/>
</dbReference>
<dbReference type="AlphaFoldDB" id="A0A397TB07"/>
<evidence type="ECO:0000313" key="2">
    <source>
        <dbReference type="Proteomes" id="UP000265703"/>
    </source>
</evidence>
<dbReference type="Proteomes" id="UP000265703">
    <property type="component" value="Unassembled WGS sequence"/>
</dbReference>
<keyword evidence="2" id="KW-1185">Reference proteome</keyword>
<accession>A0A397TB07</accession>
<proteinExistence type="predicted"/>
<dbReference type="InterPro" id="IPR032675">
    <property type="entry name" value="LRR_dom_sf"/>
</dbReference>
<name>A0A397TB07_9GLOM</name>
<protein>
    <submittedName>
        <fullName evidence="1">Uncharacterized protein</fullName>
    </submittedName>
</protein>
<comment type="caution">
    <text evidence="1">The sequence shown here is derived from an EMBL/GenBank/DDBJ whole genome shotgun (WGS) entry which is preliminary data.</text>
</comment>
<sequence length="540" mass="62597">MAASFLLSECLEKIFSNLLDIKPIPGICTSTKDLHSCTLVSRHWCRISTPILYSYPFHHFRCSGDFEIYPYYFRLIRTLLSCIPKSEIEQIKSSNSSNIQRLLSNLSLSNQKQKSSPSTFNYITFIRGLIFDNKLINSNELFYHKDIWLFPYISINNNITKDQFSKISIPIINHLISFMCKYCNDLTTLQLLDNLQSYEFCNNVIKLLTLKDCNENTKLNNLKEIFLINVEVTKIVDKKSSSHYLTLLNSVCNLNLLYNEIINSIEEASLLSQFISLQKNLRHLILSESKLNAFYGYNNIGYNNYNIVFNSLPKLSENLQILEFKYLSFNNINEDALNSLCLLKNIKELKFCNCKGINNNLNPWAKNLSKLEVFEFVGMYISIMSEEFIIEIIRSSSNTLTKLVLNCNIELIRIFKQIPLYSHSLIYLELPCILPIELISIFKSCTQLVHLSITLSGDNLWEGDFRNLGKFIPKTLQKIQCKGINNLVFISNELKCFFEECVNNDSKLKYLEIIGECNIDKEYYDIANEFGVELRVLRSC</sequence>
<reference evidence="1 2" key="1">
    <citation type="submission" date="2018-06" db="EMBL/GenBank/DDBJ databases">
        <title>Comparative genomics reveals the genomic features of Rhizophagus irregularis, R. cerebriforme, R. diaphanum and Gigaspora rosea, and their symbiotic lifestyle signature.</title>
        <authorList>
            <person name="Morin E."/>
            <person name="San Clemente H."/>
            <person name="Chen E.C.H."/>
            <person name="De La Providencia I."/>
            <person name="Hainaut M."/>
            <person name="Kuo A."/>
            <person name="Kohler A."/>
            <person name="Murat C."/>
            <person name="Tang N."/>
            <person name="Roy S."/>
            <person name="Loubradou J."/>
            <person name="Henrissat B."/>
            <person name="Grigoriev I.V."/>
            <person name="Corradi N."/>
            <person name="Roux C."/>
            <person name="Martin F.M."/>
        </authorList>
    </citation>
    <scope>NUCLEOTIDE SEQUENCE [LARGE SCALE GENOMIC DNA]</scope>
    <source>
        <strain evidence="1 2">DAOM 227022</strain>
    </source>
</reference>